<evidence type="ECO:0000313" key="2">
    <source>
        <dbReference type="EMBL" id="UTW12376.1"/>
    </source>
</evidence>
<accession>A0ABY5HJ19</accession>
<sequence>MKNNNRFSPLLCRRLLGSAILAAMGTSQVQAFEIDTGNPDLSIRFDNTVKLSYGQRVESRNGTIANTANFNDGNLNFDRGDAVNERADLLSELDVIYKDRMGFRVSGAAWYDHAYSNIGNPDNPYPGGGGNAGNLVSADPAGSVIIGGPADSRGLSNFADRYYHGPSGELLDAFVFYNGEIGESLFNVKLGSHTQYWGETLFNAANGINYGQSALDLGKLYSVPGTEAKELFIPRNQLSASLTLTPELTLGAQYFLEFANSRFPESGTYWGPYDMMLDGGEAFWLPIPASNAFYAAPRGSDVRPRNTGDFGLMASWSPMWLDGTLGFFYRNTSDTLPNLLVDAPNLHLGGVAGLEDLSYFTAYGDDIDIYGISLAKSIGPVSVGVDLNYRHNMTLASNFTTVNSTLYDAGQAGVINGANIIGERPAAGETGLARGDTLHLVVNGLVAFGDTPLWDASVLAVEGALTHLVDVNEAEQTFKGHSSYRGIDKVTTNAYTLAASFTPTWYQLLPGFNLSMPISANLGLSGNSAVQFGGNEGAGSFSVGLSGDLYQKYRFDLKYVDAFGSFDTCTTGNDNNTPGANGGYQCIPGQITSQASLAPLLKDRGMVVASFKTTF</sequence>
<evidence type="ECO:0000256" key="1">
    <source>
        <dbReference type="SAM" id="SignalP"/>
    </source>
</evidence>
<gene>
    <name evidence="2" type="ORF">KDW95_01445</name>
</gene>
<reference evidence="2" key="1">
    <citation type="submission" date="2021-04" db="EMBL/GenBank/DDBJ databases">
        <title>Oceanospirillales bacteria with DddD are important DMSP degraders in coastal seawater.</title>
        <authorList>
            <person name="Liu J."/>
        </authorList>
    </citation>
    <scope>NUCLEOTIDE SEQUENCE</scope>
    <source>
        <strain evidence="2">D13-1</strain>
    </source>
</reference>
<dbReference type="RefSeq" id="WP_255854447.1">
    <property type="nucleotide sequence ID" value="NZ_CP073347.1"/>
</dbReference>
<dbReference type="InterPro" id="IPR010727">
    <property type="entry name" value="DUF1302"/>
</dbReference>
<dbReference type="Proteomes" id="UP001058461">
    <property type="component" value="Chromosome"/>
</dbReference>
<name>A0ABY5HJ19_9GAMM</name>
<dbReference type="EMBL" id="CP073347">
    <property type="protein sequence ID" value="UTW12376.1"/>
    <property type="molecule type" value="Genomic_DNA"/>
</dbReference>
<keyword evidence="1" id="KW-0732">Signal</keyword>
<protein>
    <submittedName>
        <fullName evidence="2">DUF1302 domain-containing protein</fullName>
    </submittedName>
</protein>
<keyword evidence="3" id="KW-1185">Reference proteome</keyword>
<organism evidence="2 3">
    <name type="scientific">Marinobacterium rhizophilum</name>
    <dbReference type="NCBI Taxonomy" id="420402"/>
    <lineage>
        <taxon>Bacteria</taxon>
        <taxon>Pseudomonadati</taxon>
        <taxon>Pseudomonadota</taxon>
        <taxon>Gammaproteobacteria</taxon>
        <taxon>Oceanospirillales</taxon>
        <taxon>Oceanospirillaceae</taxon>
        <taxon>Marinobacterium</taxon>
    </lineage>
</organism>
<evidence type="ECO:0000313" key="3">
    <source>
        <dbReference type="Proteomes" id="UP001058461"/>
    </source>
</evidence>
<feature type="chain" id="PRO_5045818294" evidence="1">
    <location>
        <begin position="32"/>
        <end position="615"/>
    </location>
</feature>
<proteinExistence type="predicted"/>
<feature type="signal peptide" evidence="1">
    <location>
        <begin position="1"/>
        <end position="31"/>
    </location>
</feature>
<dbReference type="Pfam" id="PF06980">
    <property type="entry name" value="DUF1302"/>
    <property type="match status" value="1"/>
</dbReference>